<reference evidence="1 2" key="1">
    <citation type="submission" date="2020-09" db="EMBL/GenBank/DDBJ databases">
        <title>Brevundimonas sp. LVF1 isolated from an oligotrophic pond in Goettingen, Germany.</title>
        <authorList>
            <person name="Friedrich I."/>
            <person name="Klassen A."/>
            <person name="Neubauer H."/>
            <person name="Schneider D."/>
            <person name="Hertel R."/>
            <person name="Daniel R."/>
        </authorList>
    </citation>
    <scope>NUCLEOTIDE SEQUENCE [LARGE SCALE GENOMIC DNA]</scope>
    <source>
        <strain evidence="1 2">LVF1</strain>
    </source>
</reference>
<organism evidence="1 2">
    <name type="scientific">Brevundimonas pondensis</name>
    <dbReference type="NCBI Taxonomy" id="2774189"/>
    <lineage>
        <taxon>Bacteria</taxon>
        <taxon>Pseudomonadati</taxon>
        <taxon>Pseudomonadota</taxon>
        <taxon>Alphaproteobacteria</taxon>
        <taxon>Caulobacterales</taxon>
        <taxon>Caulobacteraceae</taxon>
        <taxon>Brevundimonas</taxon>
    </lineage>
</organism>
<dbReference type="RefSeq" id="WP_207825021.1">
    <property type="nucleotide sequence ID" value="NZ_CP062006.1"/>
</dbReference>
<proteinExistence type="predicted"/>
<name>A0ABX7SMP5_9CAUL</name>
<evidence type="ECO:0000313" key="2">
    <source>
        <dbReference type="Proteomes" id="UP000663942"/>
    </source>
</evidence>
<keyword evidence="2" id="KW-1185">Reference proteome</keyword>
<dbReference type="EMBL" id="CP062006">
    <property type="protein sequence ID" value="QTC88070.1"/>
    <property type="molecule type" value="Genomic_DNA"/>
</dbReference>
<gene>
    <name evidence="1" type="ORF">IFE19_01290</name>
</gene>
<evidence type="ECO:0000313" key="1">
    <source>
        <dbReference type="EMBL" id="QTC88070.1"/>
    </source>
</evidence>
<accession>A0ABX7SMP5</accession>
<protein>
    <submittedName>
        <fullName evidence="1">Uncharacterized protein</fullName>
    </submittedName>
</protein>
<dbReference type="Proteomes" id="UP000663942">
    <property type="component" value="Chromosome"/>
</dbReference>
<sequence length="170" mass="19152">MSAPLPFVWDGEAMQVRKGFQRQADATYCIGESYRLAPVEDRSEPSHRQEFAWLREAWASLPEALAAQHPTPEHLRKWALIQAGYCDTTDYACMFKTEARRLAASLQQQTDDYAVVIVADTVVRVLKPKSQSRRAMDKAEFQASKTAILEIVAALIEVEPATLQRQQEAA</sequence>